<evidence type="ECO:0000256" key="2">
    <source>
        <dbReference type="ARBA" id="ARBA00005697"/>
    </source>
</evidence>
<dbReference type="InterPro" id="IPR006043">
    <property type="entry name" value="NCS2"/>
</dbReference>
<sequence>MEPDRPPREPSGPLDRYFKISERGSSLTREFRGGLVTFFTMAYIIVLNPIIIGGIPGEPKNADVLGNVLPLAQVAAVTALVAGVMSVIFGLVARYPFAIATGLGINSLLAVTIAPQVTWPEAMGLVVIDGIIIVLLAVTGFRTAVFNAVPPELKAAIAAGIGAFIAFIGLVDAGFVSRVPDAANTTVPVQLGNNGSIDTIPTLMFCIGVLLMGVLVVRNVPGGLLIGIVVVTVASIILEATLDLGSSSDNPDGWSLAVPQIPDGLGGMPDLSLVGQVDVFGAFDPASIGALAASVLVFTLVLSNFFDAMGTMTGLGKEAGLMDDKGTLPGVGKALVVEGTGAIAGGVASSSSNTVFVESASGIAEGARTGLANVVTGGLFLLAMFLTPLYEIVPLEAVAPALVVVGAMMIGQLTAVDFTKFSHALPAFLTVVIMPFTYSIANGIGVGFISWVVLAAASGKARTVHPLLWIVAGVFVAYFARAPIYALVG</sequence>
<name>A0ABU7M8Z4_9ACTN</name>
<comment type="subcellular location">
    <subcellularLocation>
        <location evidence="1">Endomembrane system</location>
        <topology evidence="1">Multi-pass membrane protein</topology>
    </subcellularLocation>
</comment>
<proteinExistence type="inferred from homology"/>
<dbReference type="PANTHER" id="PTHR43337">
    <property type="entry name" value="XANTHINE/URACIL PERMEASE C887.17-RELATED"/>
    <property type="match status" value="1"/>
</dbReference>
<feature type="transmembrane region" description="Helical" evidence="7">
    <location>
        <begin position="97"/>
        <end position="117"/>
    </location>
</feature>
<comment type="similarity">
    <text evidence="2">Belongs to the nucleobase:cation symporter-2 (NCS2) (TC 2.A.40) family. Azg-like subfamily.</text>
</comment>
<feature type="transmembrane region" description="Helical" evidence="7">
    <location>
        <begin position="428"/>
        <end position="454"/>
    </location>
</feature>
<comment type="caution">
    <text evidence="8">The sequence shown here is derived from an EMBL/GenBank/DDBJ whole genome shotgun (WGS) entry which is preliminary data.</text>
</comment>
<feature type="transmembrane region" description="Helical" evidence="7">
    <location>
        <begin position="397"/>
        <end position="416"/>
    </location>
</feature>
<evidence type="ECO:0000256" key="5">
    <source>
        <dbReference type="ARBA" id="ARBA00022989"/>
    </source>
</evidence>
<feature type="transmembrane region" description="Helical" evidence="7">
    <location>
        <begin position="72"/>
        <end position="92"/>
    </location>
</feature>
<dbReference type="Pfam" id="PF00860">
    <property type="entry name" value="Xan_ur_permease"/>
    <property type="match status" value="1"/>
</dbReference>
<evidence type="ECO:0000256" key="4">
    <source>
        <dbReference type="ARBA" id="ARBA00022692"/>
    </source>
</evidence>
<feature type="transmembrane region" description="Helical" evidence="7">
    <location>
        <begin position="33"/>
        <end position="52"/>
    </location>
</feature>
<evidence type="ECO:0000256" key="1">
    <source>
        <dbReference type="ARBA" id="ARBA00004127"/>
    </source>
</evidence>
<evidence type="ECO:0000256" key="7">
    <source>
        <dbReference type="SAM" id="Phobius"/>
    </source>
</evidence>
<keyword evidence="5 7" id="KW-1133">Transmembrane helix</keyword>
<feature type="transmembrane region" description="Helical" evidence="7">
    <location>
        <begin position="157"/>
        <end position="179"/>
    </location>
</feature>
<gene>
    <name evidence="8" type="ORF">VZC37_03005</name>
</gene>
<feature type="transmembrane region" description="Helical" evidence="7">
    <location>
        <begin position="123"/>
        <end position="145"/>
    </location>
</feature>
<feature type="transmembrane region" description="Helical" evidence="7">
    <location>
        <begin position="371"/>
        <end position="391"/>
    </location>
</feature>
<feature type="transmembrane region" description="Helical" evidence="7">
    <location>
        <begin position="224"/>
        <end position="242"/>
    </location>
</feature>
<feature type="transmembrane region" description="Helical" evidence="7">
    <location>
        <begin position="286"/>
        <end position="306"/>
    </location>
</feature>
<organism evidence="8 9">
    <name type="scientific">Gordonia sesuvii</name>
    <dbReference type="NCBI Taxonomy" id="3116777"/>
    <lineage>
        <taxon>Bacteria</taxon>
        <taxon>Bacillati</taxon>
        <taxon>Actinomycetota</taxon>
        <taxon>Actinomycetes</taxon>
        <taxon>Mycobacteriales</taxon>
        <taxon>Gordoniaceae</taxon>
        <taxon>Gordonia</taxon>
    </lineage>
</organism>
<keyword evidence="9" id="KW-1185">Reference proteome</keyword>
<dbReference type="Proteomes" id="UP001347146">
    <property type="component" value="Unassembled WGS sequence"/>
</dbReference>
<accession>A0ABU7M8Z4</accession>
<dbReference type="InterPro" id="IPR045018">
    <property type="entry name" value="Azg-like"/>
</dbReference>
<protein>
    <submittedName>
        <fullName evidence="8">NCS2 family permease</fullName>
    </submittedName>
</protein>
<evidence type="ECO:0000256" key="3">
    <source>
        <dbReference type="ARBA" id="ARBA00022448"/>
    </source>
</evidence>
<dbReference type="RefSeq" id="WP_330430925.1">
    <property type="nucleotide sequence ID" value="NZ_JAZDUF010000001.1"/>
</dbReference>
<feature type="transmembrane region" description="Helical" evidence="7">
    <location>
        <begin position="466"/>
        <end position="488"/>
    </location>
</feature>
<keyword evidence="4 7" id="KW-0812">Transmembrane</keyword>
<feature type="transmembrane region" description="Helical" evidence="7">
    <location>
        <begin position="199"/>
        <end position="217"/>
    </location>
</feature>
<reference evidence="8 9" key="1">
    <citation type="submission" date="2024-01" db="EMBL/GenBank/DDBJ databases">
        <title>Draft genome sequence of Gordonia sp. LSe1-13.</title>
        <authorList>
            <person name="Suphannarot A."/>
            <person name="Mingma R."/>
        </authorList>
    </citation>
    <scope>NUCLEOTIDE SEQUENCE [LARGE SCALE GENOMIC DNA]</scope>
    <source>
        <strain evidence="8 9">LSe1-13</strain>
    </source>
</reference>
<dbReference type="PANTHER" id="PTHR43337:SF1">
    <property type="entry name" value="XANTHINE_URACIL PERMEASE C887.17-RELATED"/>
    <property type="match status" value="1"/>
</dbReference>
<keyword evidence="3" id="KW-0813">Transport</keyword>
<evidence type="ECO:0000313" key="8">
    <source>
        <dbReference type="EMBL" id="MEE3849283.1"/>
    </source>
</evidence>
<evidence type="ECO:0000313" key="9">
    <source>
        <dbReference type="Proteomes" id="UP001347146"/>
    </source>
</evidence>
<dbReference type="EMBL" id="JAZDUF010000001">
    <property type="protein sequence ID" value="MEE3849283.1"/>
    <property type="molecule type" value="Genomic_DNA"/>
</dbReference>
<evidence type="ECO:0000256" key="6">
    <source>
        <dbReference type="ARBA" id="ARBA00023136"/>
    </source>
</evidence>
<keyword evidence="6 7" id="KW-0472">Membrane</keyword>